<evidence type="ECO:0000313" key="5">
    <source>
        <dbReference type="Proteomes" id="UP000078492"/>
    </source>
</evidence>
<dbReference type="SUPFAM" id="SSF57756">
    <property type="entry name" value="Retrovirus zinc finger-like domains"/>
    <property type="match status" value="1"/>
</dbReference>
<keyword evidence="1" id="KW-0862">Zinc</keyword>
<reference evidence="4 5" key="1">
    <citation type="submission" date="2015-09" db="EMBL/GenBank/DDBJ databases">
        <title>Trachymyrmex cornetzi WGS genome.</title>
        <authorList>
            <person name="Nygaard S."/>
            <person name="Hu H."/>
            <person name="Boomsma J."/>
            <person name="Zhang G."/>
        </authorList>
    </citation>
    <scope>NUCLEOTIDE SEQUENCE [LARGE SCALE GENOMIC DNA]</scope>
    <source>
        <strain evidence="4">Tcor2-1</strain>
        <tissue evidence="4">Whole body</tissue>
    </source>
</reference>
<dbReference type="InterPro" id="IPR036875">
    <property type="entry name" value="Znf_CCHC_sf"/>
</dbReference>
<organism evidence="4 5">
    <name type="scientific">Trachymyrmex cornetzi</name>
    <dbReference type="NCBI Taxonomy" id="471704"/>
    <lineage>
        <taxon>Eukaryota</taxon>
        <taxon>Metazoa</taxon>
        <taxon>Ecdysozoa</taxon>
        <taxon>Arthropoda</taxon>
        <taxon>Hexapoda</taxon>
        <taxon>Insecta</taxon>
        <taxon>Pterygota</taxon>
        <taxon>Neoptera</taxon>
        <taxon>Endopterygota</taxon>
        <taxon>Hymenoptera</taxon>
        <taxon>Apocrita</taxon>
        <taxon>Aculeata</taxon>
        <taxon>Formicoidea</taxon>
        <taxon>Formicidae</taxon>
        <taxon>Myrmicinae</taxon>
        <taxon>Trachymyrmex</taxon>
    </lineage>
</organism>
<feature type="domain" description="CCHC-type" evidence="3">
    <location>
        <begin position="20"/>
        <end position="35"/>
    </location>
</feature>
<evidence type="ECO:0000259" key="3">
    <source>
        <dbReference type="PROSITE" id="PS50158"/>
    </source>
</evidence>
<accession>A0A151JBK8</accession>
<feature type="compositionally biased region" description="Acidic residues" evidence="2">
    <location>
        <begin position="79"/>
        <end position="90"/>
    </location>
</feature>
<feature type="region of interest" description="Disordered" evidence="2">
    <location>
        <begin position="149"/>
        <end position="183"/>
    </location>
</feature>
<evidence type="ECO:0000256" key="1">
    <source>
        <dbReference type="PROSITE-ProRule" id="PRU00047"/>
    </source>
</evidence>
<proteinExistence type="predicted"/>
<sequence>MALGHVQQRCPSVLDRSRCCFNCGRFGHSWQSCKDRPRCPVSADRGLPCAHRAGTAGVCRPIQPARLRVGPSSPPPYEGEMDVEREEDDVGGVGGRSSDADAVVMAPELSGSPDSPEKKRHRATAKSGGPVPSGIISPRVVLEPIRIVGEAGPSSAGVVEAPLPRRTRSRTAADPVSGPKAGI</sequence>
<dbReference type="InterPro" id="IPR001878">
    <property type="entry name" value="Znf_CCHC"/>
</dbReference>
<feature type="region of interest" description="Disordered" evidence="2">
    <location>
        <begin position="66"/>
        <end position="136"/>
    </location>
</feature>
<dbReference type="GO" id="GO:0008270">
    <property type="term" value="F:zinc ion binding"/>
    <property type="evidence" value="ECO:0007669"/>
    <property type="project" value="UniProtKB-KW"/>
</dbReference>
<dbReference type="AlphaFoldDB" id="A0A151JBK8"/>
<evidence type="ECO:0000313" key="4">
    <source>
        <dbReference type="EMBL" id="KYN22408.1"/>
    </source>
</evidence>
<name>A0A151JBK8_9HYME</name>
<dbReference type="Proteomes" id="UP000078492">
    <property type="component" value="Unassembled WGS sequence"/>
</dbReference>
<gene>
    <name evidence="4" type="ORF">ALC57_05193</name>
</gene>
<keyword evidence="5" id="KW-1185">Reference proteome</keyword>
<keyword evidence="1" id="KW-0479">Metal-binding</keyword>
<keyword evidence="1" id="KW-0863">Zinc-finger</keyword>
<dbReference type="PROSITE" id="PS50158">
    <property type="entry name" value="ZF_CCHC"/>
    <property type="match status" value="1"/>
</dbReference>
<dbReference type="EMBL" id="KQ979157">
    <property type="protein sequence ID" value="KYN22408.1"/>
    <property type="molecule type" value="Genomic_DNA"/>
</dbReference>
<dbReference type="GO" id="GO:0003676">
    <property type="term" value="F:nucleic acid binding"/>
    <property type="evidence" value="ECO:0007669"/>
    <property type="project" value="InterPro"/>
</dbReference>
<evidence type="ECO:0000256" key="2">
    <source>
        <dbReference type="SAM" id="MobiDB-lite"/>
    </source>
</evidence>
<protein>
    <recommendedName>
        <fullName evidence="3">CCHC-type domain-containing protein</fullName>
    </recommendedName>
</protein>